<reference evidence="4" key="1">
    <citation type="submission" date="2017-02" db="UniProtKB">
        <authorList>
            <consortium name="WormBaseParasite"/>
        </authorList>
    </citation>
    <scope>IDENTIFICATION</scope>
</reference>
<dbReference type="EMBL" id="UYSL01024250">
    <property type="protein sequence ID" value="VDL83256.1"/>
    <property type="molecule type" value="Genomic_DNA"/>
</dbReference>
<dbReference type="AlphaFoldDB" id="A0A0N4YQJ9"/>
<evidence type="ECO:0000313" key="4">
    <source>
        <dbReference type="WBParaSite" id="NBR_0001952101-mRNA-1"/>
    </source>
</evidence>
<evidence type="ECO:0000256" key="1">
    <source>
        <dbReference type="SAM" id="MobiDB-lite"/>
    </source>
</evidence>
<dbReference type="Proteomes" id="UP000271162">
    <property type="component" value="Unassembled WGS sequence"/>
</dbReference>
<proteinExistence type="predicted"/>
<feature type="region of interest" description="Disordered" evidence="1">
    <location>
        <begin position="1"/>
        <end position="81"/>
    </location>
</feature>
<keyword evidence="3" id="KW-1185">Reference proteome</keyword>
<evidence type="ECO:0000313" key="2">
    <source>
        <dbReference type="EMBL" id="VDL83256.1"/>
    </source>
</evidence>
<sequence length="81" mass="9292">MAEHESEVYDAAWSQLGGTRPDQRVIDRHLDDEVKEDMEDAAPQRLPTQRNSRKLVRAPRNKESSQEDLDGRIPSHNTSSH</sequence>
<feature type="compositionally biased region" description="Basic and acidic residues" evidence="1">
    <location>
        <begin position="21"/>
        <end position="32"/>
    </location>
</feature>
<evidence type="ECO:0000313" key="3">
    <source>
        <dbReference type="Proteomes" id="UP000271162"/>
    </source>
</evidence>
<organism evidence="4">
    <name type="scientific">Nippostrongylus brasiliensis</name>
    <name type="common">Rat hookworm</name>
    <dbReference type="NCBI Taxonomy" id="27835"/>
    <lineage>
        <taxon>Eukaryota</taxon>
        <taxon>Metazoa</taxon>
        <taxon>Ecdysozoa</taxon>
        <taxon>Nematoda</taxon>
        <taxon>Chromadorea</taxon>
        <taxon>Rhabditida</taxon>
        <taxon>Rhabditina</taxon>
        <taxon>Rhabditomorpha</taxon>
        <taxon>Strongyloidea</taxon>
        <taxon>Heligmosomidae</taxon>
        <taxon>Nippostrongylus</taxon>
    </lineage>
</organism>
<reference evidence="2 3" key="2">
    <citation type="submission" date="2018-11" db="EMBL/GenBank/DDBJ databases">
        <authorList>
            <consortium name="Pathogen Informatics"/>
        </authorList>
    </citation>
    <scope>NUCLEOTIDE SEQUENCE [LARGE SCALE GENOMIC DNA]</scope>
</reference>
<name>A0A0N4YQJ9_NIPBR</name>
<dbReference type="WBParaSite" id="NBR_0001952101-mRNA-1">
    <property type="protein sequence ID" value="NBR_0001952101-mRNA-1"/>
    <property type="gene ID" value="NBR_0001952101"/>
</dbReference>
<accession>A0A0N4YQJ9</accession>
<gene>
    <name evidence="2" type="ORF">NBR_LOCUS19522</name>
</gene>
<feature type="compositionally biased region" description="Basic and acidic residues" evidence="1">
    <location>
        <begin position="60"/>
        <end position="73"/>
    </location>
</feature>
<protein>
    <submittedName>
        <fullName evidence="4">DUF2934 domain-containing protein</fullName>
    </submittedName>
</protein>